<dbReference type="RefSeq" id="WP_071897570.1">
    <property type="nucleotide sequence ID" value="NZ_MPIN01000002.1"/>
</dbReference>
<evidence type="ECO:0008006" key="5">
    <source>
        <dbReference type="Google" id="ProtNLM"/>
    </source>
</evidence>
<reference evidence="4" key="1">
    <citation type="submission" date="2016-11" db="EMBL/GenBank/DDBJ databases">
        <authorList>
            <person name="Shukria A."/>
            <person name="Stevens D.C."/>
        </authorList>
    </citation>
    <scope>NUCLEOTIDE SEQUENCE [LARGE SCALE GENOMIC DNA]</scope>
    <source>
        <strain evidence="4">Cbfe23</strain>
    </source>
</reference>
<feature type="coiled-coil region" evidence="1">
    <location>
        <begin position="305"/>
        <end position="332"/>
    </location>
</feature>
<protein>
    <recommendedName>
        <fullName evidence="5">Lipoprotein</fullName>
    </recommendedName>
</protein>
<dbReference type="AlphaFoldDB" id="A0A1L9BFV0"/>
<evidence type="ECO:0000313" key="3">
    <source>
        <dbReference type="EMBL" id="OJH41137.1"/>
    </source>
</evidence>
<evidence type="ECO:0000256" key="2">
    <source>
        <dbReference type="SAM" id="SignalP"/>
    </source>
</evidence>
<dbReference type="OrthoDB" id="5488066at2"/>
<comment type="caution">
    <text evidence="3">The sequence shown here is derived from an EMBL/GenBank/DDBJ whole genome shotgun (WGS) entry which is preliminary data.</text>
</comment>
<name>A0A1L9BFV0_9BACT</name>
<dbReference type="EMBL" id="MPIN01000002">
    <property type="protein sequence ID" value="OJH41137.1"/>
    <property type="molecule type" value="Genomic_DNA"/>
</dbReference>
<evidence type="ECO:0000256" key="1">
    <source>
        <dbReference type="SAM" id="Coils"/>
    </source>
</evidence>
<gene>
    <name evidence="3" type="ORF">BON30_09605</name>
</gene>
<reference evidence="3 4" key="2">
    <citation type="submission" date="2016-12" db="EMBL/GenBank/DDBJ databases">
        <title>Draft Genome Sequence of Cystobacter ferrugineus Strain Cbfe23.</title>
        <authorList>
            <person name="Akbar S."/>
            <person name="Dowd S.E."/>
            <person name="Stevens D.C."/>
        </authorList>
    </citation>
    <scope>NUCLEOTIDE SEQUENCE [LARGE SCALE GENOMIC DNA]</scope>
    <source>
        <strain evidence="3 4">Cbfe23</strain>
    </source>
</reference>
<keyword evidence="4" id="KW-1185">Reference proteome</keyword>
<keyword evidence="2" id="KW-0732">Signal</keyword>
<organism evidence="3 4">
    <name type="scientific">Cystobacter ferrugineus</name>
    <dbReference type="NCBI Taxonomy" id="83449"/>
    <lineage>
        <taxon>Bacteria</taxon>
        <taxon>Pseudomonadati</taxon>
        <taxon>Myxococcota</taxon>
        <taxon>Myxococcia</taxon>
        <taxon>Myxococcales</taxon>
        <taxon>Cystobacterineae</taxon>
        <taxon>Archangiaceae</taxon>
        <taxon>Cystobacter</taxon>
    </lineage>
</organism>
<accession>A0A1L9BFV0</accession>
<feature type="chain" id="PRO_5012973558" description="Lipoprotein" evidence="2">
    <location>
        <begin position="26"/>
        <end position="539"/>
    </location>
</feature>
<dbReference type="Proteomes" id="UP000182229">
    <property type="component" value="Unassembled WGS sequence"/>
</dbReference>
<evidence type="ECO:0000313" key="4">
    <source>
        <dbReference type="Proteomes" id="UP000182229"/>
    </source>
</evidence>
<feature type="signal peptide" evidence="2">
    <location>
        <begin position="1"/>
        <end position="25"/>
    </location>
</feature>
<keyword evidence="1" id="KW-0175">Coiled coil</keyword>
<proteinExistence type="predicted"/>
<sequence length="539" mass="58040">MNTPSSPLRLTSALALLLLGGCNSAYREAFNRAREAAIRGDFLTAARSYRDACRAAPDDEDACGRVPLFSVKATDQAITTARPGCDTGDLDRCLPPLLDARDLLPEHVEVNAMLESASRLHTERCANQWREDGSVGSEVAGFACLQARGHQLPVSAYQDLLASRASQLSARFATLATTASSRGTQGAAAVLWTTAQCLAPSGNTGAELQRAQQDFFAQSSIPVVTQLDGPIYRPIAQGLSAPCSSLASGLPRGSRCAENGNVPGQPSPLVLQVDALVQRVVENITEDVNHVRYVSGTRQVPNPRFERARDRLGDAERELRRAERAFEEKDKECKKNPPAHDATCVGCPDTPPASTPACDEARKLDEERKQKVAAREDAGRALDGLSETVTEDVYDTFTYSVLTHDWSSPYQFTLRANTPGGAPPVQDAGVLRFSDAEHVGFGPAGISADPLNMPPPHAFSDAFLDRLAPHVFAAVQHDARVRGAARRSACNALPANWSTDWVQCWAEASLWENGSEPPPDEFLRLVASSTGASEQPQCR</sequence>